<feature type="domain" description="PAS" evidence="21">
    <location>
        <begin position="265"/>
        <end position="317"/>
    </location>
</feature>
<evidence type="ECO:0000256" key="5">
    <source>
        <dbReference type="ARBA" id="ARBA00022553"/>
    </source>
</evidence>
<keyword evidence="24" id="KW-1185">Reference proteome</keyword>
<keyword evidence="5" id="KW-0597">Phosphoprotein</keyword>
<dbReference type="InterPro" id="IPR036097">
    <property type="entry name" value="HisK_dim/P_sf"/>
</dbReference>
<dbReference type="GO" id="GO:0007234">
    <property type="term" value="P:osmosensory signaling via phosphorelay pathway"/>
    <property type="evidence" value="ECO:0007669"/>
    <property type="project" value="TreeGrafter"/>
</dbReference>
<evidence type="ECO:0000256" key="14">
    <source>
        <dbReference type="ARBA" id="ARBA00023012"/>
    </source>
</evidence>
<dbReference type="InterPro" id="IPR003661">
    <property type="entry name" value="HisK_dim/P_dom"/>
</dbReference>
<dbReference type="AlphaFoldDB" id="A0A1C1YQB7"/>
<evidence type="ECO:0000256" key="1">
    <source>
        <dbReference type="ARBA" id="ARBA00000085"/>
    </source>
</evidence>
<dbReference type="SUPFAM" id="SSF47384">
    <property type="entry name" value="Homodimeric domain of signal transducing histidine kinase"/>
    <property type="match status" value="1"/>
</dbReference>
<dbReference type="InterPro" id="IPR000700">
    <property type="entry name" value="PAS-assoc_C"/>
</dbReference>
<comment type="caution">
    <text evidence="23">The sequence shown here is derived from an EMBL/GenBank/DDBJ whole genome shotgun (WGS) entry which is preliminary data.</text>
</comment>
<keyword evidence="8 19" id="KW-0812">Transmembrane</keyword>
<feature type="transmembrane region" description="Helical" evidence="19">
    <location>
        <begin position="227"/>
        <end position="250"/>
    </location>
</feature>
<evidence type="ECO:0000259" key="21">
    <source>
        <dbReference type="PROSITE" id="PS50112"/>
    </source>
</evidence>
<evidence type="ECO:0000313" key="24">
    <source>
        <dbReference type="Proteomes" id="UP000094795"/>
    </source>
</evidence>
<keyword evidence="6" id="KW-0349">Heme</keyword>
<dbReference type="InterPro" id="IPR035965">
    <property type="entry name" value="PAS-like_dom_sf"/>
</dbReference>
<dbReference type="EMBL" id="LQZT01000049">
    <property type="protein sequence ID" value="OCW55751.1"/>
    <property type="molecule type" value="Genomic_DNA"/>
</dbReference>
<dbReference type="CDD" id="cd00130">
    <property type="entry name" value="PAS"/>
    <property type="match status" value="1"/>
</dbReference>
<comment type="catalytic activity">
    <reaction evidence="1">
        <text>ATP + protein L-histidine = ADP + protein N-phospho-L-histidine.</text>
        <dbReference type="EC" id="2.7.13.3"/>
    </reaction>
</comment>
<evidence type="ECO:0000256" key="7">
    <source>
        <dbReference type="ARBA" id="ARBA00022679"/>
    </source>
</evidence>
<evidence type="ECO:0000256" key="2">
    <source>
        <dbReference type="ARBA" id="ARBA00001971"/>
    </source>
</evidence>
<feature type="transmembrane region" description="Helical" evidence="19">
    <location>
        <begin position="98"/>
        <end position="115"/>
    </location>
</feature>
<comment type="function">
    <text evidence="16">Putative oxygen sensor; modulates the activity of FixJ, a transcriptional activator of nitrogen fixation fixK gene. FixL probably acts as a kinase that phosphorylates FixJ.</text>
</comment>
<evidence type="ECO:0000259" key="22">
    <source>
        <dbReference type="PROSITE" id="PS50113"/>
    </source>
</evidence>
<protein>
    <recommendedName>
        <fullName evidence="17">Sensor protein FixL</fullName>
        <ecNumber evidence="4">2.7.13.3</ecNumber>
    </recommendedName>
</protein>
<evidence type="ECO:0000256" key="13">
    <source>
        <dbReference type="ARBA" id="ARBA00023004"/>
    </source>
</evidence>
<proteinExistence type="predicted"/>
<comment type="cofactor">
    <cofactor evidence="2">
        <name>heme</name>
        <dbReference type="ChEBI" id="CHEBI:30413"/>
    </cofactor>
</comment>
<dbReference type="InterPro" id="IPR003594">
    <property type="entry name" value="HATPase_dom"/>
</dbReference>
<evidence type="ECO:0000256" key="8">
    <source>
        <dbReference type="ARBA" id="ARBA00022692"/>
    </source>
</evidence>
<evidence type="ECO:0000259" key="20">
    <source>
        <dbReference type="PROSITE" id="PS50109"/>
    </source>
</evidence>
<dbReference type="InterPro" id="IPR004358">
    <property type="entry name" value="Sig_transdc_His_kin-like_C"/>
</dbReference>
<keyword evidence="12 19" id="KW-1133">Transmembrane helix</keyword>
<dbReference type="FunFam" id="3.30.450.20:FF:000060">
    <property type="entry name" value="Sensor protein FixL"/>
    <property type="match status" value="1"/>
</dbReference>
<dbReference type="Proteomes" id="UP000094795">
    <property type="component" value="Unassembled WGS sequence"/>
</dbReference>
<sequence length="628" mass="68587">MIGLTVISLWWLRLEQVAQKAPVILAMQFNTALCLVMLGLSFILAAYGKTLLVYALTAATALVAALSLYQDLSGATVGVDTLFNTPFVAVGTRAPGRMAPNTALCFLLSAIGIALPRIRYASQARLALGFIVLGIATVALLGYAVQIDRAHDWFGPARMSPHTSFGFLLLGGGLIYLGAGRSANHVRLTIAGAAILAYLAVLALTYLEFRAQEMRLALYPGEGQQTLHTLSTLILVSGLIYLSLAGYAFWYSQRYRRSAAALAASKAELAGIIDNAVDGIVSIDTGGTILSVNPACEKMFGYRRDEMIGRNVKMLMPRHYSDHHDSYIANYHRTGEAKIIGIGREMEGLRKDGSVFPLDLAVARISLANGVFYSGIVRDISVRKRAEAQLLEANGELEEFAYRTSHDLRSPIASSLGLVRIARDLLEKDDHDMLSATLRRLETNSERLEALIQNIIAVTRSRLLVEDPVRLSVDAVIAETRDGLSHLEGFSEVRIECDIEPGLWLVCKPVKFRMIIASLLSNAIKYRDPDEAEPRLLISTRHHSGTVRIAFIDNGLGIPPEARPMVFGMFRRFHPDRAFGSGLGLYILKKSTEALNGTVTYEALEKGSSFAVELPQGETDADAKHPGR</sequence>
<feature type="domain" description="Histidine kinase" evidence="20">
    <location>
        <begin position="403"/>
        <end position="618"/>
    </location>
</feature>
<evidence type="ECO:0000256" key="19">
    <source>
        <dbReference type="SAM" id="Phobius"/>
    </source>
</evidence>
<dbReference type="NCBIfam" id="TIGR00229">
    <property type="entry name" value="sensory_box"/>
    <property type="match status" value="1"/>
</dbReference>
<dbReference type="PROSITE" id="PS50113">
    <property type="entry name" value="PAC"/>
    <property type="match status" value="1"/>
</dbReference>
<evidence type="ECO:0000313" key="23">
    <source>
        <dbReference type="EMBL" id="OCW55751.1"/>
    </source>
</evidence>
<dbReference type="PROSITE" id="PS50109">
    <property type="entry name" value="HIS_KIN"/>
    <property type="match status" value="1"/>
</dbReference>
<evidence type="ECO:0000256" key="17">
    <source>
        <dbReference type="ARBA" id="ARBA00070616"/>
    </source>
</evidence>
<feature type="transmembrane region" description="Helical" evidence="19">
    <location>
        <begin position="186"/>
        <end position="207"/>
    </location>
</feature>
<keyword evidence="15 19" id="KW-0472">Membrane</keyword>
<dbReference type="Gene3D" id="3.30.450.20">
    <property type="entry name" value="PAS domain"/>
    <property type="match status" value="1"/>
</dbReference>
<dbReference type="SMART" id="SM00388">
    <property type="entry name" value="HisKA"/>
    <property type="match status" value="1"/>
</dbReference>
<dbReference type="Pfam" id="PF13426">
    <property type="entry name" value="PAS_9"/>
    <property type="match status" value="1"/>
</dbReference>
<dbReference type="GO" id="GO:0005524">
    <property type="term" value="F:ATP binding"/>
    <property type="evidence" value="ECO:0007669"/>
    <property type="project" value="UniProtKB-KW"/>
</dbReference>
<evidence type="ECO:0000256" key="6">
    <source>
        <dbReference type="ARBA" id="ARBA00022617"/>
    </source>
</evidence>
<dbReference type="CDD" id="cd00075">
    <property type="entry name" value="HATPase"/>
    <property type="match status" value="1"/>
</dbReference>
<dbReference type="InterPro" id="IPR036890">
    <property type="entry name" value="HATPase_C_sf"/>
</dbReference>
<dbReference type="GO" id="GO:0000156">
    <property type="term" value="F:phosphorelay response regulator activity"/>
    <property type="evidence" value="ECO:0007669"/>
    <property type="project" value="TreeGrafter"/>
</dbReference>
<name>A0A1C1YQB7_9HYPH</name>
<feature type="transmembrane region" description="Helical" evidence="19">
    <location>
        <begin position="51"/>
        <end position="69"/>
    </location>
</feature>
<keyword evidence="18" id="KW-0175">Coiled coil</keyword>
<dbReference type="CDD" id="cd00082">
    <property type="entry name" value="HisKA"/>
    <property type="match status" value="1"/>
</dbReference>
<evidence type="ECO:0000256" key="3">
    <source>
        <dbReference type="ARBA" id="ARBA00004141"/>
    </source>
</evidence>
<dbReference type="GO" id="GO:0030295">
    <property type="term" value="F:protein kinase activator activity"/>
    <property type="evidence" value="ECO:0007669"/>
    <property type="project" value="TreeGrafter"/>
</dbReference>
<dbReference type="STRING" id="1480615.AWJ14_14795"/>
<dbReference type="SMART" id="SM00091">
    <property type="entry name" value="PAS"/>
    <property type="match status" value="1"/>
</dbReference>
<evidence type="ECO:0000256" key="16">
    <source>
        <dbReference type="ARBA" id="ARBA00059827"/>
    </source>
</evidence>
<feature type="coiled-coil region" evidence="18">
    <location>
        <begin position="431"/>
        <end position="458"/>
    </location>
</feature>
<dbReference type="Pfam" id="PF02518">
    <property type="entry name" value="HATPase_c"/>
    <property type="match status" value="1"/>
</dbReference>
<keyword evidence="6" id="KW-0479">Metal-binding</keyword>
<keyword evidence="9" id="KW-0547">Nucleotide-binding</keyword>
<keyword evidence="11" id="KW-0067">ATP-binding</keyword>
<dbReference type="Gene3D" id="3.30.565.10">
    <property type="entry name" value="Histidine kinase-like ATPase, C-terminal domain"/>
    <property type="match status" value="1"/>
</dbReference>
<accession>A0A1C1YQB7</accession>
<dbReference type="InterPro" id="IPR005467">
    <property type="entry name" value="His_kinase_dom"/>
</dbReference>
<dbReference type="EC" id="2.7.13.3" evidence="4"/>
<evidence type="ECO:0000256" key="18">
    <source>
        <dbReference type="SAM" id="Coils"/>
    </source>
</evidence>
<organism evidence="23 24">
    <name type="scientific">Hoeflea olei</name>
    <dbReference type="NCBI Taxonomy" id="1480615"/>
    <lineage>
        <taxon>Bacteria</taxon>
        <taxon>Pseudomonadati</taxon>
        <taxon>Pseudomonadota</taxon>
        <taxon>Alphaproteobacteria</taxon>
        <taxon>Hyphomicrobiales</taxon>
        <taxon>Rhizobiaceae</taxon>
        <taxon>Hoeflea</taxon>
    </lineage>
</organism>
<dbReference type="PRINTS" id="PR00344">
    <property type="entry name" value="BCTRLSENSOR"/>
</dbReference>
<keyword evidence="10" id="KW-0418">Kinase</keyword>
<feature type="domain" description="PAC" evidence="22">
    <location>
        <begin position="342"/>
        <end position="392"/>
    </location>
</feature>
<evidence type="ECO:0000256" key="12">
    <source>
        <dbReference type="ARBA" id="ARBA00022989"/>
    </source>
</evidence>
<dbReference type="InterPro" id="IPR050351">
    <property type="entry name" value="BphY/WalK/GraS-like"/>
</dbReference>
<feature type="transmembrane region" description="Helical" evidence="19">
    <location>
        <begin position="127"/>
        <end position="147"/>
    </location>
</feature>
<keyword evidence="7" id="KW-0808">Transferase</keyword>
<dbReference type="GO" id="GO:0000155">
    <property type="term" value="F:phosphorelay sensor kinase activity"/>
    <property type="evidence" value="ECO:0007669"/>
    <property type="project" value="InterPro"/>
</dbReference>
<feature type="transmembrane region" description="Helical" evidence="19">
    <location>
        <begin position="159"/>
        <end position="179"/>
    </location>
</feature>
<dbReference type="SMART" id="SM00387">
    <property type="entry name" value="HATPase_c"/>
    <property type="match status" value="1"/>
</dbReference>
<evidence type="ECO:0000256" key="11">
    <source>
        <dbReference type="ARBA" id="ARBA00022840"/>
    </source>
</evidence>
<dbReference type="InterPro" id="IPR000014">
    <property type="entry name" value="PAS"/>
</dbReference>
<reference evidence="23 24" key="1">
    <citation type="submission" date="2015-12" db="EMBL/GenBank/DDBJ databases">
        <authorList>
            <person name="Shamseldin A."/>
            <person name="Moawad H."/>
            <person name="Abd El-Rahim W.M."/>
            <person name="Sadowsky M.J."/>
        </authorList>
    </citation>
    <scope>NUCLEOTIDE SEQUENCE [LARGE SCALE GENOMIC DNA]</scope>
    <source>
        <strain evidence="23 24">JC234</strain>
    </source>
</reference>
<keyword evidence="14" id="KW-0902">Two-component regulatory system</keyword>
<evidence type="ECO:0000256" key="15">
    <source>
        <dbReference type="ARBA" id="ARBA00023136"/>
    </source>
</evidence>
<dbReference type="GO" id="GO:0016020">
    <property type="term" value="C:membrane"/>
    <property type="evidence" value="ECO:0007669"/>
    <property type="project" value="UniProtKB-SubCell"/>
</dbReference>
<dbReference type="PROSITE" id="PS50112">
    <property type="entry name" value="PAS"/>
    <property type="match status" value="1"/>
</dbReference>
<evidence type="ECO:0000256" key="10">
    <source>
        <dbReference type="ARBA" id="ARBA00022777"/>
    </source>
</evidence>
<dbReference type="SUPFAM" id="SSF55874">
    <property type="entry name" value="ATPase domain of HSP90 chaperone/DNA topoisomerase II/histidine kinase"/>
    <property type="match status" value="1"/>
</dbReference>
<feature type="transmembrane region" description="Helical" evidence="19">
    <location>
        <begin position="23"/>
        <end position="44"/>
    </location>
</feature>
<dbReference type="SUPFAM" id="SSF55785">
    <property type="entry name" value="PYP-like sensor domain (PAS domain)"/>
    <property type="match status" value="1"/>
</dbReference>
<comment type="subcellular location">
    <subcellularLocation>
        <location evidence="3">Membrane</location>
        <topology evidence="3">Multi-pass membrane protein</topology>
    </subcellularLocation>
</comment>
<keyword evidence="13" id="KW-0408">Iron</keyword>
<dbReference type="PANTHER" id="PTHR42878:SF7">
    <property type="entry name" value="SENSOR HISTIDINE KINASE GLRK"/>
    <property type="match status" value="1"/>
</dbReference>
<evidence type="ECO:0000256" key="4">
    <source>
        <dbReference type="ARBA" id="ARBA00012438"/>
    </source>
</evidence>
<dbReference type="PANTHER" id="PTHR42878">
    <property type="entry name" value="TWO-COMPONENT HISTIDINE KINASE"/>
    <property type="match status" value="1"/>
</dbReference>
<dbReference type="Gene3D" id="1.10.287.130">
    <property type="match status" value="1"/>
</dbReference>
<evidence type="ECO:0000256" key="9">
    <source>
        <dbReference type="ARBA" id="ARBA00022741"/>
    </source>
</evidence>
<gene>
    <name evidence="23" type="ORF">AWJ14_14795</name>
</gene>